<gene>
    <name evidence="2" type="ORF">DS843_16745</name>
</gene>
<reference evidence="2 3" key="1">
    <citation type="submission" date="2018-07" db="EMBL/GenBank/DDBJ databases">
        <title>Genome sequence of Azospirillum sp. ATCC 49961.</title>
        <authorList>
            <person name="Sant'Anna F.H."/>
            <person name="Baldani J.I."/>
            <person name="Zilli J.E."/>
            <person name="Reis V.M."/>
            <person name="Hartmann A."/>
            <person name="Cruz L."/>
            <person name="de Souza E.M."/>
            <person name="de Oliveira Pedrosa F."/>
            <person name="Passaglia L.M.P."/>
        </authorList>
    </citation>
    <scope>NUCLEOTIDE SEQUENCE [LARGE SCALE GENOMIC DNA]</scope>
    <source>
        <strain evidence="2 3">ATCC 49961</strain>
    </source>
</reference>
<proteinExistence type="predicted"/>
<sequence length="114" mass="11469">NASRLDAELSRAALEPVDIGAMLRTLADIHRATAEDDEETGGGEGGGGGGGPPPGGGGGGGAPPPPPYRRRGADQSAAYRSESSSKRALMPCATSGRSNGSSAFWDSWSHSMKS</sequence>
<organism evidence="2 3">
    <name type="scientific">Roseomonas genomospecies 6</name>
    <dbReference type="NCBI Taxonomy" id="214106"/>
    <lineage>
        <taxon>Bacteria</taxon>
        <taxon>Pseudomonadati</taxon>
        <taxon>Pseudomonadota</taxon>
        <taxon>Alphaproteobacteria</taxon>
        <taxon>Acetobacterales</taxon>
        <taxon>Roseomonadaceae</taxon>
        <taxon>Roseomonas</taxon>
    </lineage>
</organism>
<comment type="caution">
    <text evidence="2">The sequence shown here is derived from an EMBL/GenBank/DDBJ whole genome shotgun (WGS) entry which is preliminary data.</text>
</comment>
<keyword evidence="3" id="KW-1185">Reference proteome</keyword>
<feature type="compositionally biased region" description="Polar residues" evidence="1">
    <location>
        <begin position="95"/>
        <end position="114"/>
    </location>
</feature>
<dbReference type="Proteomes" id="UP000480854">
    <property type="component" value="Unassembled WGS sequence"/>
</dbReference>
<dbReference type="EMBL" id="QOKW01000012">
    <property type="protein sequence ID" value="KAA0679581.1"/>
    <property type="molecule type" value="Genomic_DNA"/>
</dbReference>
<dbReference type="AlphaFoldDB" id="A0A9W7NIH0"/>
<accession>A0A9W7NIH0</accession>
<feature type="region of interest" description="Disordered" evidence="1">
    <location>
        <begin position="30"/>
        <end position="114"/>
    </location>
</feature>
<evidence type="ECO:0000256" key="1">
    <source>
        <dbReference type="SAM" id="MobiDB-lite"/>
    </source>
</evidence>
<feature type="compositionally biased region" description="Gly residues" evidence="1">
    <location>
        <begin position="42"/>
        <end position="61"/>
    </location>
</feature>
<evidence type="ECO:0000313" key="2">
    <source>
        <dbReference type="EMBL" id="KAA0679581.1"/>
    </source>
</evidence>
<name>A0A9W7NIH0_9PROT</name>
<feature type="non-terminal residue" evidence="2">
    <location>
        <position position="1"/>
    </location>
</feature>
<evidence type="ECO:0000313" key="3">
    <source>
        <dbReference type="Proteomes" id="UP000480854"/>
    </source>
</evidence>
<protein>
    <submittedName>
        <fullName evidence="2">Uncharacterized protein</fullName>
    </submittedName>
</protein>